<keyword evidence="2" id="KW-0238">DNA-binding</keyword>
<dbReference type="InterPro" id="IPR001387">
    <property type="entry name" value="Cro/C1-type_HTH"/>
</dbReference>
<proteinExistence type="predicted"/>
<dbReference type="PROSITE" id="PS50943">
    <property type="entry name" value="HTH_CROC1"/>
    <property type="match status" value="1"/>
</dbReference>
<dbReference type="GO" id="GO:0003677">
    <property type="term" value="F:DNA binding"/>
    <property type="evidence" value="ECO:0007669"/>
    <property type="project" value="UniProtKB-KW"/>
</dbReference>
<gene>
    <name evidence="2" type="ORF">HMPREF0168_1104</name>
</gene>
<reference evidence="2 3" key="1">
    <citation type="submission" date="2010-08" db="EMBL/GenBank/DDBJ databases">
        <authorList>
            <person name="Muzny D."/>
            <person name="Qin X."/>
            <person name="Deng J."/>
            <person name="Jiang H."/>
            <person name="Liu Y."/>
            <person name="Qu J."/>
            <person name="Song X.-Z."/>
            <person name="Zhang L."/>
            <person name="Thornton R."/>
            <person name="Coyle M."/>
            <person name="Francisco L."/>
            <person name="Jackson L."/>
            <person name="Javaid M."/>
            <person name="Korchina V."/>
            <person name="Kovar C."/>
            <person name="Mata R."/>
            <person name="Mathew T."/>
            <person name="Ngo R."/>
            <person name="Nguyen L."/>
            <person name="Nguyen N."/>
            <person name="Okwuonu G."/>
            <person name="Ongeri F."/>
            <person name="Pham C."/>
            <person name="Simmons D."/>
            <person name="Wilczek-Boney K."/>
            <person name="Hale W."/>
            <person name="Jakkamsetti A."/>
            <person name="Pham P."/>
            <person name="Ruth R."/>
            <person name="San Lucas F."/>
            <person name="Warren J."/>
            <person name="Zhang J."/>
            <person name="Zhao Z."/>
            <person name="Zhou C."/>
            <person name="Zhu D."/>
            <person name="Lee S."/>
            <person name="Bess C."/>
            <person name="Blankenburg K."/>
            <person name="Forbes L."/>
            <person name="Fu Q."/>
            <person name="Gubbala S."/>
            <person name="Hirani K."/>
            <person name="Jayaseelan J.C."/>
            <person name="Lara F."/>
            <person name="Munidasa M."/>
            <person name="Palculict T."/>
            <person name="Patil S."/>
            <person name="Pu L.-L."/>
            <person name="Saada N."/>
            <person name="Tang L."/>
            <person name="Weissenberger G."/>
            <person name="Zhu Y."/>
            <person name="Hemphill L."/>
            <person name="Shang Y."/>
            <person name="Youmans B."/>
            <person name="Ayvaz T."/>
            <person name="Ross M."/>
            <person name="Santibanez J."/>
            <person name="Aqrawi P."/>
            <person name="Gross S."/>
            <person name="Joshi V."/>
            <person name="Fowler G."/>
            <person name="Nazareth L."/>
            <person name="Reid J."/>
            <person name="Worley K."/>
            <person name="Petrosino J."/>
            <person name="Highlander S."/>
            <person name="Gibbs R."/>
        </authorList>
    </citation>
    <scope>NUCLEOTIDE SEQUENCE [LARGE SCALE GENOMIC DNA]</scope>
    <source>
        <strain evidence="2 3">ATCC 27679</strain>
    </source>
</reference>
<evidence type="ECO:0000313" key="2">
    <source>
        <dbReference type="EMBL" id="EFM41711.1"/>
    </source>
</evidence>
<feature type="domain" description="HTH cro/C1-type" evidence="1">
    <location>
        <begin position="11"/>
        <end position="66"/>
    </location>
</feature>
<accession>E0Q7J6</accession>
<dbReference type="CDD" id="cd00093">
    <property type="entry name" value="HTH_XRE"/>
    <property type="match status" value="1"/>
</dbReference>
<comment type="caution">
    <text evidence="2">The sequence shown here is derived from an EMBL/GenBank/DDBJ whole genome shotgun (WGS) entry which is preliminary data.</text>
</comment>
<evidence type="ECO:0000313" key="3">
    <source>
        <dbReference type="Proteomes" id="UP000003323"/>
    </source>
</evidence>
<dbReference type="EMBL" id="AEEQ01000009">
    <property type="protein sequence ID" value="EFM41711.1"/>
    <property type="molecule type" value="Genomic_DNA"/>
</dbReference>
<dbReference type="Proteomes" id="UP000003323">
    <property type="component" value="Unassembled WGS sequence"/>
</dbReference>
<dbReference type="HOGENOM" id="CLU_2551508_0_0_11"/>
<evidence type="ECO:0000259" key="1">
    <source>
        <dbReference type="PROSITE" id="PS50943"/>
    </source>
</evidence>
<dbReference type="Pfam" id="PF01381">
    <property type="entry name" value="HTH_3"/>
    <property type="match status" value="1"/>
</dbReference>
<sequence length="82" mass="9456">MTFQESLSKAIELQRVRLGVSVAEFAERLGITRQYYYELRQNKTLWKIDDLGKIAEALELESVWTLLDMAKHESGLVQNLAV</sequence>
<dbReference type="AlphaFoldDB" id="E0Q7J6"/>
<dbReference type="RefSeq" id="WP_003842307.1">
    <property type="nucleotide sequence ID" value="NZ_GL405225.1"/>
</dbReference>
<name>E0Q7J6_9BIFI</name>
<dbReference type="SMART" id="SM00530">
    <property type="entry name" value="HTH_XRE"/>
    <property type="match status" value="1"/>
</dbReference>
<organism evidence="2 3">
    <name type="scientific">Bifidobacterium dentium ATCC 27679</name>
    <dbReference type="NCBI Taxonomy" id="871562"/>
    <lineage>
        <taxon>Bacteria</taxon>
        <taxon>Bacillati</taxon>
        <taxon>Actinomycetota</taxon>
        <taxon>Actinomycetes</taxon>
        <taxon>Bifidobacteriales</taxon>
        <taxon>Bifidobacteriaceae</taxon>
        <taxon>Bifidobacterium</taxon>
    </lineage>
</organism>
<dbReference type="SUPFAM" id="SSF47413">
    <property type="entry name" value="lambda repressor-like DNA-binding domains"/>
    <property type="match status" value="1"/>
</dbReference>
<protein>
    <submittedName>
        <fullName evidence="2">DNA-binding helix-turn-helix protein</fullName>
    </submittedName>
</protein>
<dbReference type="InterPro" id="IPR010982">
    <property type="entry name" value="Lambda_DNA-bd_dom_sf"/>
</dbReference>
<dbReference type="Gene3D" id="1.10.260.40">
    <property type="entry name" value="lambda repressor-like DNA-binding domains"/>
    <property type="match status" value="1"/>
</dbReference>